<dbReference type="PANTHER" id="PTHR39428">
    <property type="entry name" value="F420H(2)-DEPENDENT QUINONE REDUCTASE RV1261C"/>
    <property type="match status" value="1"/>
</dbReference>
<dbReference type="RefSeq" id="WP_219544026.1">
    <property type="nucleotide sequence ID" value="NZ_JAHKRN010000006.1"/>
</dbReference>
<dbReference type="PANTHER" id="PTHR39428:SF1">
    <property type="entry name" value="F420H(2)-DEPENDENT QUINONE REDUCTASE RV1261C"/>
    <property type="match status" value="1"/>
</dbReference>
<comment type="caution">
    <text evidence="1">The sequence shown here is derived from an EMBL/GenBank/DDBJ whole genome shotgun (WGS) entry which is preliminary data.</text>
</comment>
<dbReference type="EMBL" id="JBHSNW010000008">
    <property type="protein sequence ID" value="MFC5817116.1"/>
    <property type="molecule type" value="Genomic_DNA"/>
</dbReference>
<evidence type="ECO:0000313" key="1">
    <source>
        <dbReference type="EMBL" id="MFC5817116.1"/>
    </source>
</evidence>
<reference evidence="2" key="1">
    <citation type="journal article" date="2019" name="Int. J. Syst. Evol. Microbiol.">
        <title>The Global Catalogue of Microorganisms (GCM) 10K type strain sequencing project: providing services to taxonomists for standard genome sequencing and annotation.</title>
        <authorList>
            <consortium name="The Broad Institute Genomics Platform"/>
            <consortium name="The Broad Institute Genome Sequencing Center for Infectious Disease"/>
            <person name="Wu L."/>
            <person name="Ma J."/>
        </authorList>
    </citation>
    <scope>NUCLEOTIDE SEQUENCE [LARGE SCALE GENOMIC DNA]</scope>
    <source>
        <strain evidence="2">CGMCC 4.7106</strain>
    </source>
</reference>
<gene>
    <name evidence="1" type="ORF">ACFPUY_18625</name>
</gene>
<dbReference type="Pfam" id="PF04075">
    <property type="entry name" value="F420H2_quin_red"/>
    <property type="match status" value="1"/>
</dbReference>
<proteinExistence type="predicted"/>
<evidence type="ECO:0000313" key="2">
    <source>
        <dbReference type="Proteomes" id="UP001596096"/>
    </source>
</evidence>
<accession>A0ABW1BWY7</accession>
<sequence>MSDFNQQVIEEFRANGGKVGGYFEGADLLLLTTTGARSGRQVTSPVMYLEDGGRLVVIASKAGADDNPAWFHNLRANPEVKVEIGTEEFQAEASVVDRQERDRLYARMVEKAPGFADYETKTTRVIPVITLNRLS</sequence>
<organism evidence="1 2">
    <name type="scientific">Nonomuraea harbinensis</name>
    <dbReference type="NCBI Taxonomy" id="1286938"/>
    <lineage>
        <taxon>Bacteria</taxon>
        <taxon>Bacillati</taxon>
        <taxon>Actinomycetota</taxon>
        <taxon>Actinomycetes</taxon>
        <taxon>Streptosporangiales</taxon>
        <taxon>Streptosporangiaceae</taxon>
        <taxon>Nonomuraea</taxon>
    </lineage>
</organism>
<dbReference type="Proteomes" id="UP001596096">
    <property type="component" value="Unassembled WGS sequence"/>
</dbReference>
<keyword evidence="2" id="KW-1185">Reference proteome</keyword>
<protein>
    <submittedName>
        <fullName evidence="1">Nitroreductase family deazaflavin-dependent oxidoreductase</fullName>
    </submittedName>
</protein>
<dbReference type="NCBIfam" id="TIGR00026">
    <property type="entry name" value="hi_GC_TIGR00026"/>
    <property type="match status" value="1"/>
</dbReference>
<name>A0ABW1BWY7_9ACTN</name>
<dbReference type="InterPro" id="IPR004378">
    <property type="entry name" value="F420H2_quin_Rdtase"/>
</dbReference>